<gene>
    <name evidence="1" type="ORF">MEDL_29940</name>
</gene>
<organism evidence="1 2">
    <name type="scientific">Mytilus edulis</name>
    <name type="common">Blue mussel</name>
    <dbReference type="NCBI Taxonomy" id="6550"/>
    <lineage>
        <taxon>Eukaryota</taxon>
        <taxon>Metazoa</taxon>
        <taxon>Spiralia</taxon>
        <taxon>Lophotrochozoa</taxon>
        <taxon>Mollusca</taxon>
        <taxon>Bivalvia</taxon>
        <taxon>Autobranchia</taxon>
        <taxon>Pteriomorphia</taxon>
        <taxon>Mytilida</taxon>
        <taxon>Mytiloidea</taxon>
        <taxon>Mytilidae</taxon>
        <taxon>Mytilinae</taxon>
        <taxon>Mytilus</taxon>
    </lineage>
</organism>
<keyword evidence="2" id="KW-1185">Reference proteome</keyword>
<evidence type="ECO:0000313" key="1">
    <source>
        <dbReference type="EMBL" id="CAG2216198.1"/>
    </source>
</evidence>
<name>A0A8S3S7A9_MYTED</name>
<accession>A0A8S3S7A9</accession>
<dbReference type="OrthoDB" id="10354339at2759"/>
<dbReference type="EMBL" id="CAJPWZ010001473">
    <property type="protein sequence ID" value="CAG2216198.1"/>
    <property type="molecule type" value="Genomic_DNA"/>
</dbReference>
<evidence type="ECO:0000313" key="2">
    <source>
        <dbReference type="Proteomes" id="UP000683360"/>
    </source>
</evidence>
<sequence length="242" mass="28778">MGAMRRYWASLMDNFQGQHQNRLDFVSRDRRIIEPVVRATEFVIQIEYRCRNNHCRYHRYPYLQRFSTLHLVQRFLGRFIWNFDMFYGILNADIIQMALSNFISSPEEVDHRDSCPGVIRTMIQQPPPFFFLDVGDMWMSSENTRGLVGRTITIQHTQYIICAMTIHNDGYPGNGYGHYYNLMYIQELDITVIYDNQYGILLNCFSIYQLNQWFSNARNCLNSGRRGYPRETVCLIMLLRIS</sequence>
<reference evidence="1" key="1">
    <citation type="submission" date="2021-03" db="EMBL/GenBank/DDBJ databases">
        <authorList>
            <person name="Bekaert M."/>
        </authorList>
    </citation>
    <scope>NUCLEOTIDE SEQUENCE</scope>
</reference>
<comment type="caution">
    <text evidence="1">The sequence shown here is derived from an EMBL/GenBank/DDBJ whole genome shotgun (WGS) entry which is preliminary data.</text>
</comment>
<proteinExistence type="predicted"/>
<dbReference type="AlphaFoldDB" id="A0A8S3S7A9"/>
<dbReference type="Proteomes" id="UP000683360">
    <property type="component" value="Unassembled WGS sequence"/>
</dbReference>
<protein>
    <submittedName>
        <fullName evidence="1">Uncharacterized protein</fullName>
    </submittedName>
</protein>